<evidence type="ECO:0000259" key="17">
    <source>
        <dbReference type="Pfam" id="PF21436"/>
    </source>
</evidence>
<dbReference type="InterPro" id="IPR003674">
    <property type="entry name" value="Oligo_trans_STT3"/>
</dbReference>
<keyword evidence="19" id="KW-1185">Reference proteome</keyword>
<feature type="transmembrane region" description="Helical" evidence="14">
    <location>
        <begin position="260"/>
        <end position="282"/>
    </location>
</feature>
<protein>
    <submittedName>
        <fullName evidence="18">Undecaprenyl-diphosphooligosaccharide--protein glycotransferase</fullName>
        <ecNumber evidence="18">2.4.99.19</ecNumber>
    </submittedName>
</protein>
<dbReference type="InterPro" id="IPR048999">
    <property type="entry name" value="STT3-PglB_core"/>
</dbReference>
<feature type="transmembrane region" description="Helical" evidence="14">
    <location>
        <begin position="401"/>
        <end position="419"/>
    </location>
</feature>
<evidence type="ECO:0000259" key="15">
    <source>
        <dbReference type="Pfam" id="PF02516"/>
    </source>
</evidence>
<dbReference type="InterPro" id="IPR048307">
    <property type="entry name" value="STT3_N"/>
</dbReference>
<evidence type="ECO:0000256" key="13">
    <source>
        <dbReference type="ARBA" id="ARBA00023211"/>
    </source>
</evidence>
<comment type="similarity">
    <text evidence="5">Belongs to the STT3 family.</text>
</comment>
<comment type="cofactor">
    <cofactor evidence="1">
        <name>Mn(2+)</name>
        <dbReference type="ChEBI" id="CHEBI:29035"/>
    </cofactor>
</comment>
<dbReference type="EMBL" id="CAJHOE010000004">
    <property type="protein sequence ID" value="CAD7288783.1"/>
    <property type="molecule type" value="Genomic_DNA"/>
</dbReference>
<dbReference type="Pfam" id="PF02516">
    <property type="entry name" value="STT3"/>
    <property type="match status" value="1"/>
</dbReference>
<feature type="domain" description="STT3/PglB/AglB core" evidence="17">
    <location>
        <begin position="444"/>
        <end position="573"/>
    </location>
</feature>
<evidence type="ECO:0000256" key="7">
    <source>
        <dbReference type="ARBA" id="ARBA00022679"/>
    </source>
</evidence>
<evidence type="ECO:0000256" key="11">
    <source>
        <dbReference type="ARBA" id="ARBA00022989"/>
    </source>
</evidence>
<dbReference type="Pfam" id="PF21436">
    <property type="entry name" value="STT3-PglB_core"/>
    <property type="match status" value="1"/>
</dbReference>
<accession>A0ABN7K8F7</accession>
<proteinExistence type="inferred from homology"/>
<keyword evidence="7 18" id="KW-0808">Transferase</keyword>
<feature type="transmembrane region" description="Helical" evidence="14">
    <location>
        <begin position="152"/>
        <end position="169"/>
    </location>
</feature>
<feature type="domain" description="Oligosaccharyl transferase STT3 N-terminal" evidence="15">
    <location>
        <begin position="24"/>
        <end position="401"/>
    </location>
</feature>
<comment type="subcellular location">
    <subcellularLocation>
        <location evidence="3">Endomembrane system</location>
        <topology evidence="3">Multi-pass membrane protein</topology>
    </subcellularLocation>
</comment>
<evidence type="ECO:0000256" key="8">
    <source>
        <dbReference type="ARBA" id="ARBA00022692"/>
    </source>
</evidence>
<evidence type="ECO:0000256" key="12">
    <source>
        <dbReference type="ARBA" id="ARBA00023136"/>
    </source>
</evidence>
<dbReference type="Proteomes" id="UP000789359">
    <property type="component" value="Unassembled WGS sequence"/>
</dbReference>
<evidence type="ECO:0000256" key="10">
    <source>
        <dbReference type="ARBA" id="ARBA00022842"/>
    </source>
</evidence>
<feature type="transmembrane region" description="Helical" evidence="14">
    <location>
        <begin position="223"/>
        <end position="248"/>
    </location>
</feature>
<dbReference type="PANTHER" id="PTHR13872:SF1">
    <property type="entry name" value="DOLICHYL-DIPHOSPHOOLIGOSACCHARIDE--PROTEIN GLYCOSYLTRANSFERASE SUBUNIT STT3B"/>
    <property type="match status" value="1"/>
</dbReference>
<organism evidence="18 19">
    <name type="scientific">Campylobacter suis</name>
    <dbReference type="NCBI Taxonomy" id="2790657"/>
    <lineage>
        <taxon>Bacteria</taxon>
        <taxon>Pseudomonadati</taxon>
        <taxon>Campylobacterota</taxon>
        <taxon>Epsilonproteobacteria</taxon>
        <taxon>Campylobacterales</taxon>
        <taxon>Campylobacteraceae</taxon>
        <taxon>Campylobacter</taxon>
    </lineage>
</organism>
<feature type="transmembrane region" description="Helical" evidence="14">
    <location>
        <begin position="72"/>
        <end position="90"/>
    </location>
</feature>
<feature type="transmembrane region" description="Helical" evidence="14">
    <location>
        <begin position="97"/>
        <end position="118"/>
    </location>
</feature>
<keyword evidence="9" id="KW-0479">Metal-binding</keyword>
<dbReference type="PANTHER" id="PTHR13872">
    <property type="entry name" value="DOLICHYL-DIPHOSPHOOLIGOSACCHARIDE--PROTEIN GLYCOSYLTRANSFERASE SUBUNIT"/>
    <property type="match status" value="1"/>
</dbReference>
<evidence type="ECO:0000313" key="19">
    <source>
        <dbReference type="Proteomes" id="UP000789359"/>
    </source>
</evidence>
<gene>
    <name evidence="18" type="primary">pglB</name>
    <name evidence="18" type="ORF">LMG8286_01518</name>
</gene>
<feature type="transmembrane region" description="Helical" evidence="14">
    <location>
        <begin position="124"/>
        <end position="140"/>
    </location>
</feature>
<keyword evidence="13" id="KW-0464">Manganese</keyword>
<comment type="cofactor">
    <cofactor evidence="2">
        <name>Mg(2+)</name>
        <dbReference type="ChEBI" id="CHEBI:18420"/>
    </cofactor>
</comment>
<dbReference type="InterPro" id="IPR041563">
    <property type="entry name" value="STT3_PglB_C"/>
</dbReference>
<sequence>MKSEKFIDKQTGVFILIAFIFSVVARLYWISWASGIEQFLHNGELMISTNDGYAFAEGARDMLAGFHQENDLSYYGMPLSTLTTWVVKFLGVSIESAMLYMSVFFSSLVVIPVVLIAAQYSLPKAGFAAALLAGVANSYYNRTMAGYYDTDMLIITLAVFVVWGAIRVVQKGDISSLIIAPLAVFVYMWWYASAFSLLSVTIALLVLYTLIFERKKPLNYALISLMLIAISNIALELKFALILAIYLLFLLKPALLNLKISLAVLVAAFVIFAVGGGLNPIIFQLKFYIFRDVSELGGLSFKFFNVNQTIQESGIVDIVLFCERISGSVPVFIISLIGVVLLSFKFRSFVLSFGMLLLGFLALKGGLRFTIYAVPVMALGFGYALVFVLDRLKLSSKFYNSAFALINLLALYPVCLHIYNYKISPVFYQKEVKILEQLKQKADREDYVLAWWDYGYPIRYYSDVKTLIDGGKHLGRDNYAVGFALASPLVSSANMARMEVEYTERGFREKFSENLSQMMEDANTSDVDKFIASLSDKSLALPAKSREIYYYLPDRMMSIFPTILQFSRLDLKTGQRWAEPLFFATNYFQQNSDGIMLASGVSVANDMKSIKIGSSTININTFFETKYNDKNELEVNSFSIDESSKIYLIFMRDYGRFLVLDEEMFNSAFIQLFVLERFDDSLFEPVILEREAKIYKLKR</sequence>
<evidence type="ECO:0000256" key="2">
    <source>
        <dbReference type="ARBA" id="ARBA00001946"/>
    </source>
</evidence>
<evidence type="ECO:0000313" key="18">
    <source>
        <dbReference type="EMBL" id="CAD7288783.1"/>
    </source>
</evidence>
<reference evidence="18 19" key="1">
    <citation type="submission" date="2020-11" db="EMBL/GenBank/DDBJ databases">
        <authorList>
            <person name="Peeters C."/>
        </authorList>
    </citation>
    <scope>NUCLEOTIDE SEQUENCE [LARGE SCALE GENOMIC DNA]</scope>
    <source>
        <strain evidence="18 19">LMG 8286</strain>
    </source>
</reference>
<dbReference type="GO" id="GO:0016757">
    <property type="term" value="F:glycosyltransferase activity"/>
    <property type="evidence" value="ECO:0007669"/>
    <property type="project" value="UniProtKB-KW"/>
</dbReference>
<keyword evidence="6 18" id="KW-0328">Glycosyltransferase</keyword>
<evidence type="ECO:0000256" key="9">
    <source>
        <dbReference type="ARBA" id="ARBA00022723"/>
    </source>
</evidence>
<evidence type="ECO:0000259" key="16">
    <source>
        <dbReference type="Pfam" id="PF18527"/>
    </source>
</evidence>
<dbReference type="EC" id="2.4.99.19" evidence="18"/>
<keyword evidence="8 14" id="KW-0812">Transmembrane</keyword>
<comment type="pathway">
    <text evidence="4">Protein modification; protein glycosylation.</text>
</comment>
<evidence type="ECO:0000256" key="4">
    <source>
        <dbReference type="ARBA" id="ARBA00004922"/>
    </source>
</evidence>
<feature type="transmembrane region" description="Helical" evidence="14">
    <location>
        <begin position="369"/>
        <end position="389"/>
    </location>
</feature>
<evidence type="ECO:0000256" key="3">
    <source>
        <dbReference type="ARBA" id="ARBA00004127"/>
    </source>
</evidence>
<keyword evidence="12 14" id="KW-0472">Membrane</keyword>
<evidence type="ECO:0000256" key="14">
    <source>
        <dbReference type="SAM" id="Phobius"/>
    </source>
</evidence>
<evidence type="ECO:0000256" key="1">
    <source>
        <dbReference type="ARBA" id="ARBA00001936"/>
    </source>
</evidence>
<feature type="transmembrane region" description="Helical" evidence="14">
    <location>
        <begin position="12"/>
        <end position="30"/>
    </location>
</feature>
<name>A0ABN7K8F7_9BACT</name>
<evidence type="ECO:0000256" key="5">
    <source>
        <dbReference type="ARBA" id="ARBA00010810"/>
    </source>
</evidence>
<evidence type="ECO:0000256" key="6">
    <source>
        <dbReference type="ARBA" id="ARBA00022676"/>
    </source>
</evidence>
<keyword evidence="10" id="KW-0460">Magnesium</keyword>
<comment type="caution">
    <text evidence="18">The sequence shown here is derived from an EMBL/GenBank/DDBJ whole genome shotgun (WGS) entry which is preliminary data.</text>
</comment>
<feature type="transmembrane region" description="Helical" evidence="14">
    <location>
        <begin position="331"/>
        <end position="363"/>
    </location>
</feature>
<dbReference type="Gene3D" id="3.40.1380.40">
    <property type="match status" value="1"/>
</dbReference>
<keyword evidence="11 14" id="KW-1133">Transmembrane helix</keyword>
<feature type="transmembrane region" description="Helical" evidence="14">
    <location>
        <begin position="189"/>
        <end position="211"/>
    </location>
</feature>
<feature type="domain" description="STT3 subunit PglB C-terminal" evidence="16">
    <location>
        <begin position="582"/>
        <end position="660"/>
    </location>
</feature>
<dbReference type="Pfam" id="PF18527">
    <property type="entry name" value="STT3_PglB_C"/>
    <property type="match status" value="1"/>
</dbReference>
<dbReference type="RefSeq" id="WP_230057260.1">
    <property type="nucleotide sequence ID" value="NZ_CAJHOE010000004.1"/>
</dbReference>